<evidence type="ECO:0000256" key="12">
    <source>
        <dbReference type="RuleBase" id="RU362109"/>
    </source>
</evidence>
<keyword evidence="15" id="KW-1185">Reference proteome</keyword>
<name>W6MFP5_9ASCO</name>
<evidence type="ECO:0000259" key="13">
    <source>
        <dbReference type="PROSITE" id="PS50127"/>
    </source>
</evidence>
<dbReference type="OrthoDB" id="6600758at2759"/>
<evidence type="ECO:0000256" key="11">
    <source>
        <dbReference type="PROSITE-ProRule" id="PRU10133"/>
    </source>
</evidence>
<evidence type="ECO:0000256" key="9">
    <source>
        <dbReference type="ARBA" id="ARBA00044296"/>
    </source>
</evidence>
<dbReference type="GO" id="GO:0000022">
    <property type="term" value="P:mitotic spindle elongation"/>
    <property type="evidence" value="ECO:0007669"/>
    <property type="project" value="EnsemblFungi"/>
</dbReference>
<evidence type="ECO:0000256" key="6">
    <source>
        <dbReference type="ARBA" id="ARBA00022840"/>
    </source>
</evidence>
<dbReference type="RefSeq" id="XP_022456458.1">
    <property type="nucleotide sequence ID" value="XM_022604940.1"/>
</dbReference>
<comment type="pathway">
    <text evidence="2">Protein modification; protein sumoylation.</text>
</comment>
<comment type="subcellular location">
    <subcellularLocation>
        <location evidence="1">Nucleus</location>
    </subcellularLocation>
</comment>
<organism evidence="14 15">
    <name type="scientific">Kuraishia capsulata CBS 1993</name>
    <dbReference type="NCBI Taxonomy" id="1382522"/>
    <lineage>
        <taxon>Eukaryota</taxon>
        <taxon>Fungi</taxon>
        <taxon>Dikarya</taxon>
        <taxon>Ascomycota</taxon>
        <taxon>Saccharomycotina</taxon>
        <taxon>Pichiomycetes</taxon>
        <taxon>Pichiales</taxon>
        <taxon>Pichiaceae</taxon>
        <taxon>Kuraishia</taxon>
    </lineage>
</organism>
<dbReference type="Gene3D" id="3.10.110.10">
    <property type="entry name" value="Ubiquitin Conjugating Enzyme"/>
    <property type="match status" value="1"/>
</dbReference>
<dbReference type="HOGENOM" id="CLU_030988_12_0_1"/>
<evidence type="ECO:0000256" key="10">
    <source>
        <dbReference type="ARBA" id="ARBA00081544"/>
    </source>
</evidence>
<feature type="active site" description="Glycyl thioester intermediate" evidence="11">
    <location>
        <position position="94"/>
    </location>
</feature>
<dbReference type="FunFam" id="3.10.110.10:FF:000035">
    <property type="entry name" value="SUMO-conjugating enzyme ubc9"/>
    <property type="match status" value="1"/>
</dbReference>
<feature type="domain" description="UBC core" evidence="13">
    <location>
        <begin position="6"/>
        <end position="157"/>
    </location>
</feature>
<keyword evidence="7" id="KW-0539">Nucleus</keyword>
<dbReference type="Proteomes" id="UP000019384">
    <property type="component" value="Unassembled WGS sequence"/>
</dbReference>
<dbReference type="GeneID" id="34517846"/>
<dbReference type="InterPro" id="IPR000608">
    <property type="entry name" value="UBC"/>
</dbReference>
<evidence type="ECO:0000313" key="14">
    <source>
        <dbReference type="EMBL" id="CDK24441.1"/>
    </source>
</evidence>
<evidence type="ECO:0000256" key="3">
    <source>
        <dbReference type="ARBA" id="ARBA00022679"/>
    </source>
</evidence>
<dbReference type="Pfam" id="PF00179">
    <property type="entry name" value="UQ_con"/>
    <property type="match status" value="1"/>
</dbReference>
<dbReference type="CDD" id="cd23798">
    <property type="entry name" value="UBCc_UBE2I"/>
    <property type="match status" value="1"/>
</dbReference>
<reference evidence="14" key="1">
    <citation type="submission" date="2013-12" db="EMBL/GenBank/DDBJ databases">
        <authorList>
            <person name="Genoscope - CEA"/>
        </authorList>
    </citation>
    <scope>NUCLEOTIDE SEQUENCE</scope>
    <source>
        <strain evidence="14">CBS 1993</strain>
    </source>
</reference>
<evidence type="ECO:0000256" key="5">
    <source>
        <dbReference type="ARBA" id="ARBA00022786"/>
    </source>
</evidence>
<dbReference type="InterPro" id="IPR016135">
    <property type="entry name" value="UBQ-conjugating_enzyme/RWD"/>
</dbReference>
<keyword evidence="5 12" id="KW-0833">Ubl conjugation pathway</keyword>
<dbReference type="SMART" id="SM00212">
    <property type="entry name" value="UBCc"/>
    <property type="match status" value="1"/>
</dbReference>
<dbReference type="GO" id="GO:0000794">
    <property type="term" value="C:condensed nuclear chromosome"/>
    <property type="evidence" value="ECO:0007669"/>
    <property type="project" value="EnsemblFungi"/>
</dbReference>
<proteinExistence type="inferred from homology"/>
<reference evidence="14" key="2">
    <citation type="submission" date="2014-02" db="EMBL/GenBank/DDBJ databases">
        <title>Complete DNA sequence of /Kuraishia capsulata/ illustrates novel genomic features among budding yeasts (/Saccharomycotina/).</title>
        <authorList>
            <person name="Morales L."/>
            <person name="Noel B."/>
            <person name="Porcel B."/>
            <person name="Marcet-Houben M."/>
            <person name="Hullo M-F."/>
            <person name="Sacerdot C."/>
            <person name="Tekaia F."/>
            <person name="Leh-Louis V."/>
            <person name="Despons L."/>
            <person name="Khanna V."/>
            <person name="Aury J-M."/>
            <person name="Barbe V."/>
            <person name="Couloux A."/>
            <person name="Labadie K."/>
            <person name="Pelletier E."/>
            <person name="Souciet J-L."/>
            <person name="Boekhout T."/>
            <person name="Gabaldon T."/>
            <person name="Wincker P."/>
            <person name="Dujon B."/>
        </authorList>
    </citation>
    <scope>NUCLEOTIDE SEQUENCE</scope>
    <source>
        <strain evidence="14">CBS 1993</strain>
    </source>
</reference>
<evidence type="ECO:0000313" key="15">
    <source>
        <dbReference type="Proteomes" id="UP000019384"/>
    </source>
</evidence>
<evidence type="ECO:0000256" key="2">
    <source>
        <dbReference type="ARBA" id="ARBA00004718"/>
    </source>
</evidence>
<dbReference type="STRING" id="1382522.W6MFP5"/>
<dbReference type="PROSITE" id="PS00183">
    <property type="entry name" value="UBC_1"/>
    <property type="match status" value="1"/>
</dbReference>
<keyword evidence="3" id="KW-0808">Transferase</keyword>
<dbReference type="EMBL" id="HG793125">
    <property type="protein sequence ID" value="CDK24441.1"/>
    <property type="molecule type" value="Genomic_DNA"/>
</dbReference>
<comment type="similarity">
    <text evidence="12">Belongs to the ubiquitin-conjugating enzyme family.</text>
</comment>
<evidence type="ECO:0000256" key="1">
    <source>
        <dbReference type="ARBA" id="ARBA00004123"/>
    </source>
</evidence>
<dbReference type="InterPro" id="IPR050113">
    <property type="entry name" value="Ub_conjugating_enzyme"/>
</dbReference>
<gene>
    <name evidence="14" type="ORF">KUCA_T00000403001</name>
</gene>
<keyword evidence="6 12" id="KW-0067">ATP-binding</keyword>
<dbReference type="SUPFAM" id="SSF54495">
    <property type="entry name" value="UBC-like"/>
    <property type="match status" value="1"/>
</dbReference>
<sequence>MPEQSLCLQRLQQERKQWRKDHPFGFFAKPKKDADGYDLYKWVCGIPGKQGTIWEGATYPITVTFTQDYPAKAPKVKFTEDFYHPNVYPSGTVCLSILNDEQDWKPSISLKEILLGVQELLTTPNPLSPAQEPAYRAYMKNREEYDMKVKEQAKHFS</sequence>
<protein>
    <recommendedName>
        <fullName evidence="8">SUMO-conjugating enzyme UBC9</fullName>
    </recommendedName>
    <alternativeName>
        <fullName evidence="9">Ubiquitin carrier protein 9</fullName>
    </alternativeName>
    <alternativeName>
        <fullName evidence="10">Ubiquitin-conjugating enzyme E2-18 kDa</fullName>
    </alternativeName>
</protein>
<accession>W6MFP5</accession>
<dbReference type="PANTHER" id="PTHR24067">
    <property type="entry name" value="UBIQUITIN-CONJUGATING ENZYME E2"/>
    <property type="match status" value="1"/>
</dbReference>
<keyword evidence="4 12" id="KW-0547">Nucleotide-binding</keyword>
<dbReference type="PROSITE" id="PS50127">
    <property type="entry name" value="UBC_2"/>
    <property type="match status" value="1"/>
</dbReference>
<dbReference type="AlphaFoldDB" id="W6MFP5"/>
<dbReference type="InterPro" id="IPR023313">
    <property type="entry name" value="UBQ-conjugating_AS"/>
</dbReference>
<evidence type="ECO:0000256" key="7">
    <source>
        <dbReference type="ARBA" id="ARBA00023242"/>
    </source>
</evidence>
<dbReference type="GO" id="GO:0016925">
    <property type="term" value="P:protein sumoylation"/>
    <property type="evidence" value="ECO:0007669"/>
    <property type="project" value="EnsemblFungi"/>
</dbReference>
<dbReference type="GO" id="GO:0005524">
    <property type="term" value="F:ATP binding"/>
    <property type="evidence" value="ECO:0007669"/>
    <property type="project" value="UniProtKB-UniRule"/>
</dbReference>
<evidence type="ECO:0000256" key="8">
    <source>
        <dbReference type="ARBA" id="ARBA00039165"/>
    </source>
</evidence>
<dbReference type="GO" id="GO:0019789">
    <property type="term" value="F:SUMO transferase activity"/>
    <property type="evidence" value="ECO:0007669"/>
    <property type="project" value="EnsemblFungi"/>
</dbReference>
<evidence type="ECO:0000256" key="4">
    <source>
        <dbReference type="ARBA" id="ARBA00022741"/>
    </source>
</evidence>